<reference evidence="1 2" key="1">
    <citation type="submission" date="2019-07" db="EMBL/GenBank/DDBJ databases">
        <authorList>
            <person name="Jastrzebski P J."/>
            <person name="Paukszto L."/>
            <person name="Jastrzebski P J."/>
        </authorList>
    </citation>
    <scope>NUCLEOTIDE SEQUENCE [LARGE SCALE GENOMIC DNA]</scope>
    <source>
        <strain evidence="1 2">WMS-il1</strain>
    </source>
</reference>
<name>A0A564YMT9_HYMDI</name>
<dbReference type="Proteomes" id="UP000321570">
    <property type="component" value="Unassembled WGS sequence"/>
</dbReference>
<sequence length="76" mass="8704">MRTHIWITYGYCYRDIITGADQNQKQIRLLGGAFGYMKSRAQICGHLGMVMIWALEHDVDPTHIAALKYFEAPGIF</sequence>
<gene>
    <name evidence="1" type="ORF">WMSIL1_LOCUS7916</name>
</gene>
<evidence type="ECO:0000313" key="2">
    <source>
        <dbReference type="Proteomes" id="UP000321570"/>
    </source>
</evidence>
<evidence type="ECO:0000313" key="1">
    <source>
        <dbReference type="EMBL" id="VUZ48526.1"/>
    </source>
</evidence>
<keyword evidence="2" id="KW-1185">Reference proteome</keyword>
<dbReference type="AlphaFoldDB" id="A0A564YMT9"/>
<organism evidence="1 2">
    <name type="scientific">Hymenolepis diminuta</name>
    <name type="common">Rat tapeworm</name>
    <dbReference type="NCBI Taxonomy" id="6216"/>
    <lineage>
        <taxon>Eukaryota</taxon>
        <taxon>Metazoa</taxon>
        <taxon>Spiralia</taxon>
        <taxon>Lophotrochozoa</taxon>
        <taxon>Platyhelminthes</taxon>
        <taxon>Cestoda</taxon>
        <taxon>Eucestoda</taxon>
        <taxon>Cyclophyllidea</taxon>
        <taxon>Hymenolepididae</taxon>
        <taxon>Hymenolepis</taxon>
    </lineage>
</organism>
<proteinExistence type="predicted"/>
<protein>
    <submittedName>
        <fullName evidence="1">Uncharacterized protein</fullName>
    </submittedName>
</protein>
<dbReference type="EMBL" id="CABIJS010000299">
    <property type="protein sequence ID" value="VUZ48526.1"/>
    <property type="molecule type" value="Genomic_DNA"/>
</dbReference>
<accession>A0A564YMT9</accession>